<organism evidence="2 3">
    <name type="scientific">Pleurotus eryngii</name>
    <name type="common">Boletus of the steppes</name>
    <dbReference type="NCBI Taxonomy" id="5323"/>
    <lineage>
        <taxon>Eukaryota</taxon>
        <taxon>Fungi</taxon>
        <taxon>Dikarya</taxon>
        <taxon>Basidiomycota</taxon>
        <taxon>Agaricomycotina</taxon>
        <taxon>Agaricomycetes</taxon>
        <taxon>Agaricomycetidae</taxon>
        <taxon>Agaricales</taxon>
        <taxon>Pleurotineae</taxon>
        <taxon>Pleurotaceae</taxon>
        <taxon>Pleurotus</taxon>
    </lineage>
</organism>
<keyword evidence="3" id="KW-1185">Reference proteome</keyword>
<feature type="compositionally biased region" description="Basic residues" evidence="1">
    <location>
        <begin position="64"/>
        <end position="75"/>
    </location>
</feature>
<evidence type="ECO:0000256" key="1">
    <source>
        <dbReference type="SAM" id="MobiDB-lite"/>
    </source>
</evidence>
<comment type="caution">
    <text evidence="2">The sequence shown here is derived from an EMBL/GenBank/DDBJ whole genome shotgun (WGS) entry which is preliminary data.</text>
</comment>
<protein>
    <submittedName>
        <fullName evidence="2">Uncharacterized protein</fullName>
    </submittedName>
</protein>
<dbReference type="EMBL" id="MU154546">
    <property type="protein sequence ID" value="KAF9497182.1"/>
    <property type="molecule type" value="Genomic_DNA"/>
</dbReference>
<evidence type="ECO:0000313" key="2">
    <source>
        <dbReference type="EMBL" id="KAF9497182.1"/>
    </source>
</evidence>
<dbReference type="Proteomes" id="UP000807025">
    <property type="component" value="Unassembled WGS sequence"/>
</dbReference>
<gene>
    <name evidence="2" type="ORF">BDN71DRAFT_1445239</name>
</gene>
<accession>A0A9P6DA83</accession>
<evidence type="ECO:0000313" key="3">
    <source>
        <dbReference type="Proteomes" id="UP000807025"/>
    </source>
</evidence>
<proteinExistence type="predicted"/>
<sequence length="176" mass="20356">MWETYDGTGPEEQQRRNMLGPETDAWSSHRAHAPATSPLSPISYAMHSQCPCTGQQRHAPFHPTSKRVRTRHKSPRNWESQDHLRDLVPRISFHFLESSTLKRKAEVQATQTQPNVPVSQTHVRWLYHLHPWDPRGPLWTLEILRWETATVCAAACCAHPERRKTGRFKRSTPARA</sequence>
<dbReference type="AlphaFoldDB" id="A0A9P6DA83"/>
<name>A0A9P6DA83_PLEER</name>
<reference evidence="2" key="1">
    <citation type="submission" date="2020-11" db="EMBL/GenBank/DDBJ databases">
        <authorList>
            <consortium name="DOE Joint Genome Institute"/>
            <person name="Ahrendt S."/>
            <person name="Riley R."/>
            <person name="Andreopoulos W."/>
            <person name="Labutti K."/>
            <person name="Pangilinan J."/>
            <person name="Ruiz-Duenas F.J."/>
            <person name="Barrasa J.M."/>
            <person name="Sanchez-Garcia M."/>
            <person name="Camarero S."/>
            <person name="Miyauchi S."/>
            <person name="Serrano A."/>
            <person name="Linde D."/>
            <person name="Babiker R."/>
            <person name="Drula E."/>
            <person name="Ayuso-Fernandez I."/>
            <person name="Pacheco R."/>
            <person name="Padilla G."/>
            <person name="Ferreira P."/>
            <person name="Barriuso J."/>
            <person name="Kellner H."/>
            <person name="Castanera R."/>
            <person name="Alfaro M."/>
            <person name="Ramirez L."/>
            <person name="Pisabarro A.G."/>
            <person name="Kuo A."/>
            <person name="Tritt A."/>
            <person name="Lipzen A."/>
            <person name="He G."/>
            <person name="Yan M."/>
            <person name="Ng V."/>
            <person name="Cullen D."/>
            <person name="Martin F."/>
            <person name="Rosso M.-N."/>
            <person name="Henrissat B."/>
            <person name="Hibbett D."/>
            <person name="Martinez A.T."/>
            <person name="Grigoriev I.V."/>
        </authorList>
    </citation>
    <scope>NUCLEOTIDE SEQUENCE</scope>
    <source>
        <strain evidence="2">ATCC 90797</strain>
    </source>
</reference>
<feature type="region of interest" description="Disordered" evidence="1">
    <location>
        <begin position="1"/>
        <end position="42"/>
    </location>
</feature>
<feature type="region of interest" description="Disordered" evidence="1">
    <location>
        <begin position="55"/>
        <end position="79"/>
    </location>
</feature>